<comment type="similarity">
    <text evidence="2 8">Belongs to the 4-toluene sulfonate uptake permease (TSUP) (TC 2.A.102) family.</text>
</comment>
<dbReference type="PANTHER" id="PTHR30269">
    <property type="entry name" value="TRANSMEMBRANE PROTEIN YFCA"/>
    <property type="match status" value="1"/>
</dbReference>
<keyword evidence="5 8" id="KW-0812">Transmembrane</keyword>
<evidence type="ECO:0000256" key="2">
    <source>
        <dbReference type="ARBA" id="ARBA00009142"/>
    </source>
</evidence>
<dbReference type="GO" id="GO:0005886">
    <property type="term" value="C:plasma membrane"/>
    <property type="evidence" value="ECO:0007669"/>
    <property type="project" value="UniProtKB-SubCell"/>
</dbReference>
<feature type="transmembrane region" description="Helical" evidence="8">
    <location>
        <begin position="67"/>
        <end position="89"/>
    </location>
</feature>
<evidence type="ECO:0000256" key="7">
    <source>
        <dbReference type="ARBA" id="ARBA00023136"/>
    </source>
</evidence>
<reference evidence="10 11" key="1">
    <citation type="submission" date="2017-09" db="EMBL/GenBank/DDBJ databases">
        <authorList>
            <person name="Ehlers B."/>
            <person name="Leendertz F.H."/>
        </authorList>
    </citation>
    <scope>NUCLEOTIDE SEQUENCE [LARGE SCALE GENOMIC DNA]</scope>
    <source>
        <strain evidence="10 11">CGMCC 1.12662</strain>
    </source>
</reference>
<keyword evidence="6 8" id="KW-1133">Transmembrane helix</keyword>
<evidence type="ECO:0000313" key="12">
    <source>
        <dbReference type="Proteomes" id="UP000231702"/>
    </source>
</evidence>
<dbReference type="EMBL" id="PGTD01000017">
    <property type="protein sequence ID" value="PJE27632.1"/>
    <property type="molecule type" value="Genomic_DNA"/>
</dbReference>
<evidence type="ECO:0000256" key="1">
    <source>
        <dbReference type="ARBA" id="ARBA00004651"/>
    </source>
</evidence>
<sequence>MDQITLICTAVFAAAVLRGLTGFGFALAAVPALSLFLDPAQAVTIAILLQCMVGLRDLALMRKLVQFRALGLMGAGALIGTPLGIWGLTLLPADVMRLVLAGIVGIGLAALILKTRLPPGPGPAIGAGFASGLFSGLAAMPGPPAIAYFLGTETPAKQTRASLMVFFFLTSLIAMPGLWLTGRLHAETFTQALIAFPALLIGTWAGGRAFEKLGEGGYRTAATALLGVTAAVTATRGLAGLL</sequence>
<dbReference type="RefSeq" id="WP_097144207.1">
    <property type="nucleotide sequence ID" value="NZ_OBEA01000001.1"/>
</dbReference>
<evidence type="ECO:0000313" key="9">
    <source>
        <dbReference type="EMBL" id="PJE27632.1"/>
    </source>
</evidence>
<dbReference type="Pfam" id="PF01925">
    <property type="entry name" value="TauE"/>
    <property type="match status" value="1"/>
</dbReference>
<feature type="transmembrane region" description="Helical" evidence="8">
    <location>
        <begin position="161"/>
        <end position="180"/>
    </location>
</feature>
<evidence type="ECO:0000256" key="4">
    <source>
        <dbReference type="ARBA" id="ARBA00022475"/>
    </source>
</evidence>
<dbReference type="Proteomes" id="UP000231702">
    <property type="component" value="Unassembled WGS sequence"/>
</dbReference>
<organism evidence="10 11">
    <name type="scientific">Pseudooceanicola antarcticus</name>
    <dbReference type="NCBI Taxonomy" id="1247613"/>
    <lineage>
        <taxon>Bacteria</taxon>
        <taxon>Pseudomonadati</taxon>
        <taxon>Pseudomonadota</taxon>
        <taxon>Alphaproteobacteria</taxon>
        <taxon>Rhodobacterales</taxon>
        <taxon>Paracoccaceae</taxon>
        <taxon>Pseudooceanicola</taxon>
    </lineage>
</organism>
<dbReference type="PANTHER" id="PTHR30269:SF37">
    <property type="entry name" value="MEMBRANE TRANSPORTER PROTEIN"/>
    <property type="match status" value="1"/>
</dbReference>
<evidence type="ECO:0000313" key="10">
    <source>
        <dbReference type="EMBL" id="SNY38277.1"/>
    </source>
</evidence>
<evidence type="ECO:0000256" key="6">
    <source>
        <dbReference type="ARBA" id="ARBA00022989"/>
    </source>
</evidence>
<name>A0A285HRF2_9RHOB</name>
<dbReference type="AlphaFoldDB" id="A0A285HRF2"/>
<reference evidence="9 12" key="2">
    <citation type="journal article" date="2018" name="Int. J. Syst. Evol. Microbiol.">
        <title>Pseudooceanicola lipolyticus sp. nov., a marine alphaproteobacterium, reclassification of Oceanicola flagellatus as Pseudooceanicola flagellatus comb. nov. and emended description of the genus Pseudooceanicola.</title>
        <authorList>
            <person name="Huang M.-M."/>
            <person name="Guo L.-L."/>
            <person name="Wu Y.-H."/>
            <person name="Lai Q.-L."/>
            <person name="Shao Z.-Z."/>
            <person name="Wang C.-S."/>
            <person name="Wu M."/>
            <person name="Xu X.-W."/>
        </authorList>
    </citation>
    <scope>NUCLEOTIDE SEQUENCE [LARGE SCALE GENOMIC DNA]</scope>
    <source>
        <strain evidence="9 12">Ar-45</strain>
    </source>
</reference>
<evidence type="ECO:0000256" key="3">
    <source>
        <dbReference type="ARBA" id="ARBA00022448"/>
    </source>
</evidence>
<evidence type="ECO:0000256" key="5">
    <source>
        <dbReference type="ARBA" id="ARBA00022692"/>
    </source>
</evidence>
<feature type="transmembrane region" description="Helical" evidence="8">
    <location>
        <begin position="192"/>
        <end position="210"/>
    </location>
</feature>
<feature type="transmembrane region" description="Helical" evidence="8">
    <location>
        <begin position="216"/>
        <end position="239"/>
    </location>
</feature>
<keyword evidence="12" id="KW-1185">Reference proteome</keyword>
<keyword evidence="3" id="KW-0813">Transport</keyword>
<gene>
    <name evidence="9" type="ORF">CVM39_13695</name>
    <name evidence="10" type="ORF">SAMN06297129_0418</name>
</gene>
<proteinExistence type="inferred from homology"/>
<evidence type="ECO:0000313" key="11">
    <source>
        <dbReference type="Proteomes" id="UP000231655"/>
    </source>
</evidence>
<keyword evidence="7 8" id="KW-0472">Membrane</keyword>
<dbReference type="OrthoDB" id="7345770at2"/>
<accession>A0A285HRF2</accession>
<keyword evidence="4 8" id="KW-1003">Cell membrane</keyword>
<dbReference type="EMBL" id="OBEA01000001">
    <property type="protein sequence ID" value="SNY38277.1"/>
    <property type="molecule type" value="Genomic_DNA"/>
</dbReference>
<dbReference type="Proteomes" id="UP000231655">
    <property type="component" value="Unassembled WGS sequence"/>
</dbReference>
<feature type="transmembrane region" description="Helical" evidence="8">
    <location>
        <begin position="125"/>
        <end position="149"/>
    </location>
</feature>
<evidence type="ECO:0000256" key="8">
    <source>
        <dbReference type="RuleBase" id="RU363041"/>
    </source>
</evidence>
<protein>
    <recommendedName>
        <fullName evidence="8">Probable membrane transporter protein</fullName>
    </recommendedName>
</protein>
<comment type="subcellular location">
    <subcellularLocation>
        <location evidence="1 8">Cell membrane</location>
        <topology evidence="1 8">Multi-pass membrane protein</topology>
    </subcellularLocation>
</comment>
<dbReference type="InterPro" id="IPR052017">
    <property type="entry name" value="TSUP"/>
</dbReference>
<dbReference type="InterPro" id="IPR002781">
    <property type="entry name" value="TM_pro_TauE-like"/>
</dbReference>
<feature type="transmembrane region" description="Helical" evidence="8">
    <location>
        <begin position="95"/>
        <end position="113"/>
    </location>
</feature>